<evidence type="ECO:0000313" key="1">
    <source>
        <dbReference type="EMBL" id="TMI73412.1"/>
    </source>
</evidence>
<name>A0A537IQQ2_9BACT</name>
<dbReference type="AlphaFoldDB" id="A0A537IQQ2"/>
<evidence type="ECO:0000313" key="2">
    <source>
        <dbReference type="Proteomes" id="UP000318834"/>
    </source>
</evidence>
<dbReference type="Proteomes" id="UP000318834">
    <property type="component" value="Unassembled WGS sequence"/>
</dbReference>
<comment type="caution">
    <text evidence="1">The sequence shown here is derived from an EMBL/GenBank/DDBJ whole genome shotgun (WGS) entry which is preliminary data.</text>
</comment>
<accession>A0A537IQQ2</accession>
<protein>
    <submittedName>
        <fullName evidence="1">Uncharacterized protein</fullName>
    </submittedName>
</protein>
<proteinExistence type="predicted"/>
<dbReference type="EMBL" id="VBAP01000071">
    <property type="protein sequence ID" value="TMI73412.1"/>
    <property type="molecule type" value="Genomic_DNA"/>
</dbReference>
<organism evidence="1 2">
    <name type="scientific">Candidatus Segetimicrobium genomatis</name>
    <dbReference type="NCBI Taxonomy" id="2569760"/>
    <lineage>
        <taxon>Bacteria</taxon>
        <taxon>Bacillati</taxon>
        <taxon>Candidatus Sysuimicrobiota</taxon>
        <taxon>Candidatus Sysuimicrobiia</taxon>
        <taxon>Candidatus Sysuimicrobiales</taxon>
        <taxon>Candidatus Segetimicrobiaceae</taxon>
        <taxon>Candidatus Segetimicrobium</taxon>
    </lineage>
</organism>
<gene>
    <name evidence="1" type="ORF">E6H05_09765</name>
</gene>
<sequence>MATELPVRLERAKSALVKRLAGELGFVGAGISTSGTGQYEIVVMVVEQTSPVLAKVPRRWQGIPVRTQVAGVPRKF</sequence>
<reference evidence="1 2" key="1">
    <citation type="journal article" date="2019" name="Nat. Microbiol.">
        <title>Mediterranean grassland soil C-N compound turnover is dependent on rainfall and depth, and is mediated by genomically divergent microorganisms.</title>
        <authorList>
            <person name="Diamond S."/>
            <person name="Andeer P.F."/>
            <person name="Li Z."/>
            <person name="Crits-Christoph A."/>
            <person name="Burstein D."/>
            <person name="Anantharaman K."/>
            <person name="Lane K.R."/>
            <person name="Thomas B.C."/>
            <person name="Pan C."/>
            <person name="Northen T.R."/>
            <person name="Banfield J.F."/>
        </authorList>
    </citation>
    <scope>NUCLEOTIDE SEQUENCE [LARGE SCALE GENOMIC DNA]</scope>
    <source>
        <strain evidence="1">NP_8</strain>
    </source>
</reference>